<evidence type="ECO:0008006" key="4">
    <source>
        <dbReference type="Google" id="ProtNLM"/>
    </source>
</evidence>
<gene>
    <name evidence="2" type="ORF">BBP83_07025</name>
</gene>
<dbReference type="EMBL" id="MBDL01000009">
    <property type="protein sequence ID" value="ODA13189.1"/>
    <property type="molecule type" value="Genomic_DNA"/>
</dbReference>
<dbReference type="SUPFAM" id="SSF56935">
    <property type="entry name" value="Porins"/>
    <property type="match status" value="1"/>
</dbReference>
<protein>
    <recommendedName>
        <fullName evidence="4">Transport of long-chain fatty acid</fullName>
    </recommendedName>
</protein>
<dbReference type="Gene3D" id="2.40.160.60">
    <property type="entry name" value="Outer membrane protein transport protein (OMPP1/FadL/TodX)"/>
    <property type="match status" value="1"/>
</dbReference>
<name>A0A1C3CX34_9GAMM</name>
<evidence type="ECO:0000256" key="1">
    <source>
        <dbReference type="SAM" id="SignalP"/>
    </source>
</evidence>
<feature type="signal peptide" evidence="1">
    <location>
        <begin position="1"/>
        <end position="21"/>
    </location>
</feature>
<dbReference type="AlphaFoldDB" id="A0A1C3CX34"/>
<evidence type="ECO:0000313" key="2">
    <source>
        <dbReference type="EMBL" id="ODA13189.1"/>
    </source>
</evidence>
<proteinExistence type="predicted"/>
<dbReference type="STRING" id="1891224.BBP83_07025"/>
<dbReference type="RefSeq" id="WP_068887276.1">
    <property type="nucleotide sequence ID" value="NZ_CBCRUU010000002.1"/>
</dbReference>
<sequence length="386" mass="42832">MKNRIPLLLIVLCISVHSHGAALEKSGQSILPFFEKGNYAEFSVGQIHADISGKNPNTGFSSGNLVDDYRLFQATIKAQLHSQVSIGLLLDQPFGIKVNYFYAPEASSDHAPSEAVNVDINTYNITALTGFQPTVNWNFYAGLTRQRFEGNIHLFGKNYSFLNGYTAQLKPDDATGWLLGLNYQRPEIALRTSLTYRSEVKHRVRTTELSPLYNLSEQSTAIDTPQSVNFDFMSAISTSNLVFGTVRWVNWEDFEIQPAGFQSILNPYIHIPSVSGLKLINYQSDQWSAKLGIAHLLNEKLYLSAETSWDSGSNNPASATNPANGYNGIGAGFRYNISPKTFVSSGLYYLKLKPAKTDTTSLAVTSLSTLEDKDVWAYGFKVGHYF</sequence>
<keyword evidence="1" id="KW-0732">Signal</keyword>
<evidence type="ECO:0000313" key="3">
    <source>
        <dbReference type="Proteomes" id="UP000186553"/>
    </source>
</evidence>
<feature type="chain" id="PRO_5008671705" description="Transport of long-chain fatty acid" evidence="1">
    <location>
        <begin position="22"/>
        <end position="386"/>
    </location>
</feature>
<reference evidence="2 3" key="1">
    <citation type="submission" date="2016-07" db="EMBL/GenBank/DDBJ databases">
        <title>Acinetobacter sp. ANC 4603.</title>
        <authorList>
            <person name="Radolfova-Krizova L."/>
            <person name="Nemec A."/>
        </authorList>
    </citation>
    <scope>NUCLEOTIDE SEQUENCE [LARGE SCALE GENOMIC DNA]</scope>
    <source>
        <strain evidence="2 3">ANC 4603</strain>
    </source>
</reference>
<keyword evidence="3" id="KW-1185">Reference proteome</keyword>
<dbReference type="Proteomes" id="UP000186553">
    <property type="component" value="Unassembled WGS sequence"/>
</dbReference>
<accession>A0A1C3CX34</accession>
<organism evidence="2 3">
    <name type="scientific">Acinetobacter celticus</name>
    <dbReference type="NCBI Taxonomy" id="1891224"/>
    <lineage>
        <taxon>Bacteria</taxon>
        <taxon>Pseudomonadati</taxon>
        <taxon>Pseudomonadota</taxon>
        <taxon>Gammaproteobacteria</taxon>
        <taxon>Moraxellales</taxon>
        <taxon>Moraxellaceae</taxon>
        <taxon>Acinetobacter</taxon>
    </lineage>
</organism>
<dbReference type="OrthoDB" id="6679728at2"/>
<comment type="caution">
    <text evidence="2">The sequence shown here is derived from an EMBL/GenBank/DDBJ whole genome shotgun (WGS) entry which is preliminary data.</text>
</comment>